<name>A0A1X7TDS2_AMPQE</name>
<evidence type="ECO:0000313" key="1">
    <source>
        <dbReference type="EnsemblMetazoa" id="Aqu2.1.12618_001"/>
    </source>
</evidence>
<dbReference type="InParanoid" id="A0A1X7TDS2"/>
<dbReference type="EnsemblMetazoa" id="Aqu2.1.12618_001">
    <property type="protein sequence ID" value="Aqu2.1.12618_001"/>
    <property type="gene ID" value="Aqu2.1.12618"/>
</dbReference>
<sequence>MSTTSTSAGNSNPNVTTITRAGNCGYNLTNWSDDIVNKVNQSLPDFNAWANDVSQNTFQLFHENNTNFNELDKQILQSTRDSGQKLINIVNTLSNLQDTSTSTAGVVNNILLVTKKLLQNESPTSCKQLERQYQVTQSGYYTLTSGNGSTEYTAYCDTGILCGSRGGWTRLAYMELGSLMPNCPSAFRLYHVGGYYKSCGRPATSSGGCASVIYPSNGVSYSQICGRVLGYQYGSPDAIYQPANSNYSYRNDINSYYVDGVSITRGSPRQHVWTLMAGISEASASSRSCPCNTGSSVSVPSFIGNNYFCDSDNPSNTASPTLYRNNYLWSGNSISCRSLETACCAAPGIPWFHRDYGSNITTDDIEVRVCGDSGTDDEDTPIVYYQIFVK</sequence>
<organism evidence="1">
    <name type="scientific">Amphimedon queenslandica</name>
    <name type="common">Sponge</name>
    <dbReference type="NCBI Taxonomy" id="400682"/>
    <lineage>
        <taxon>Eukaryota</taxon>
        <taxon>Metazoa</taxon>
        <taxon>Porifera</taxon>
        <taxon>Demospongiae</taxon>
        <taxon>Heteroscleromorpha</taxon>
        <taxon>Haplosclerida</taxon>
        <taxon>Niphatidae</taxon>
        <taxon>Amphimedon</taxon>
    </lineage>
</organism>
<reference evidence="1" key="1">
    <citation type="submission" date="2017-05" db="UniProtKB">
        <authorList>
            <consortium name="EnsemblMetazoa"/>
        </authorList>
    </citation>
    <scope>IDENTIFICATION</scope>
</reference>
<protein>
    <recommendedName>
        <fullName evidence="2">Fibrinogen C-terminal domain-containing protein</fullName>
    </recommendedName>
</protein>
<evidence type="ECO:0008006" key="2">
    <source>
        <dbReference type="Google" id="ProtNLM"/>
    </source>
</evidence>
<proteinExistence type="predicted"/>
<dbReference type="OrthoDB" id="206201at2759"/>
<accession>A0A1X7TDS2</accession>
<dbReference type="AlphaFoldDB" id="A0A1X7TDS2"/>